<dbReference type="RefSeq" id="WP_197007335.1">
    <property type="nucleotide sequence ID" value="NZ_BONS01000019.1"/>
</dbReference>
<keyword evidence="3" id="KW-1185">Reference proteome</keyword>
<comment type="caution">
    <text evidence="2">The sequence shown here is derived from an EMBL/GenBank/DDBJ whole genome shotgun (WGS) entry which is preliminary data.</text>
</comment>
<dbReference type="EMBL" id="JADOUF010000001">
    <property type="protein sequence ID" value="MBG6140832.1"/>
    <property type="molecule type" value="Genomic_DNA"/>
</dbReference>
<protein>
    <recommendedName>
        <fullName evidence="4">DUF2550 family protein</fullName>
    </recommendedName>
</protein>
<accession>A0A8J7KTK2</accession>
<keyword evidence="1" id="KW-0812">Transmembrane</keyword>
<name>A0A8J7KTK2_9ACTN</name>
<evidence type="ECO:0000313" key="2">
    <source>
        <dbReference type="EMBL" id="MBG6140832.1"/>
    </source>
</evidence>
<gene>
    <name evidence="2" type="ORF">IW245_007026</name>
</gene>
<dbReference type="InterPro" id="IPR019675">
    <property type="entry name" value="DUF2550"/>
</dbReference>
<evidence type="ECO:0000313" key="3">
    <source>
        <dbReference type="Proteomes" id="UP000622552"/>
    </source>
</evidence>
<dbReference type="Proteomes" id="UP000622552">
    <property type="component" value="Unassembled WGS sequence"/>
</dbReference>
<organism evidence="2 3">
    <name type="scientific">Longispora fulva</name>
    <dbReference type="NCBI Taxonomy" id="619741"/>
    <lineage>
        <taxon>Bacteria</taxon>
        <taxon>Bacillati</taxon>
        <taxon>Actinomycetota</taxon>
        <taxon>Actinomycetes</taxon>
        <taxon>Micromonosporales</taxon>
        <taxon>Micromonosporaceae</taxon>
        <taxon>Longispora</taxon>
    </lineage>
</organism>
<keyword evidence="1" id="KW-1133">Transmembrane helix</keyword>
<evidence type="ECO:0008006" key="4">
    <source>
        <dbReference type="Google" id="ProtNLM"/>
    </source>
</evidence>
<evidence type="ECO:0000256" key="1">
    <source>
        <dbReference type="SAM" id="Phobius"/>
    </source>
</evidence>
<feature type="transmembrane region" description="Helical" evidence="1">
    <location>
        <begin position="6"/>
        <end position="23"/>
    </location>
</feature>
<proteinExistence type="predicted"/>
<dbReference type="AlphaFoldDB" id="A0A8J7KTK2"/>
<sequence>MHAVIAIGIGVLALLCLLAMLFVRRLMIARGGGTVDMSIRLTSSVAGRGWAVGMGRFAGRELRWYRLFSLAPNPRRILLRPELSVVSKRSPDGAEQLAMPADSVILQLNSGRGPVEIAIADAALTGFLSWLEAAGPGRH</sequence>
<reference evidence="2" key="1">
    <citation type="submission" date="2020-11" db="EMBL/GenBank/DDBJ databases">
        <title>Sequencing the genomes of 1000 actinobacteria strains.</title>
        <authorList>
            <person name="Klenk H.-P."/>
        </authorList>
    </citation>
    <scope>NUCLEOTIDE SEQUENCE</scope>
    <source>
        <strain evidence="2">DSM 45356</strain>
    </source>
</reference>
<keyword evidence="1" id="KW-0472">Membrane</keyword>
<dbReference type="Pfam" id="PF10739">
    <property type="entry name" value="DUF2550"/>
    <property type="match status" value="1"/>
</dbReference>